<keyword evidence="1" id="KW-0234">DNA repair</keyword>
<dbReference type="Gramene" id="AUR62042860-RA">
    <property type="protein sequence ID" value="AUR62042860-RA:cds"/>
    <property type="gene ID" value="AUR62042860"/>
</dbReference>
<comment type="similarity">
    <text evidence="1">Belongs to the helicase family.</text>
</comment>
<dbReference type="OMA" id="QIREFAN"/>
<dbReference type="InterPro" id="IPR027417">
    <property type="entry name" value="P-loop_NTPase"/>
</dbReference>
<accession>A0A803NA61</accession>
<evidence type="ECO:0000256" key="1">
    <source>
        <dbReference type="RuleBase" id="RU363044"/>
    </source>
</evidence>
<keyword evidence="1" id="KW-0227">DNA damage</keyword>
<dbReference type="GO" id="GO:0000723">
    <property type="term" value="P:telomere maintenance"/>
    <property type="evidence" value="ECO:0007669"/>
    <property type="project" value="InterPro"/>
</dbReference>
<dbReference type="Pfam" id="PF21530">
    <property type="entry name" value="Pif1_2B_dom"/>
    <property type="match status" value="1"/>
</dbReference>
<dbReference type="GO" id="GO:0043139">
    <property type="term" value="F:5'-3' DNA helicase activity"/>
    <property type="evidence" value="ECO:0007669"/>
    <property type="project" value="UniProtKB-EC"/>
</dbReference>
<dbReference type="EC" id="5.6.2.3" evidence="1"/>
<dbReference type="InterPro" id="IPR012340">
    <property type="entry name" value="NA-bd_OB-fold"/>
</dbReference>
<protein>
    <recommendedName>
        <fullName evidence="1">ATP-dependent DNA helicase</fullName>
        <ecNumber evidence="1">5.6.2.3</ecNumber>
    </recommendedName>
</protein>
<comment type="catalytic activity">
    <reaction evidence="1">
        <text>ATP + H2O = ADP + phosphate + H(+)</text>
        <dbReference type="Rhea" id="RHEA:13065"/>
        <dbReference type="ChEBI" id="CHEBI:15377"/>
        <dbReference type="ChEBI" id="CHEBI:15378"/>
        <dbReference type="ChEBI" id="CHEBI:30616"/>
        <dbReference type="ChEBI" id="CHEBI:43474"/>
        <dbReference type="ChEBI" id="CHEBI:456216"/>
        <dbReference type="EC" id="5.6.2.3"/>
    </reaction>
</comment>
<dbReference type="GO" id="GO:0005524">
    <property type="term" value="F:ATP binding"/>
    <property type="evidence" value="ECO:0007669"/>
    <property type="project" value="UniProtKB-KW"/>
</dbReference>
<dbReference type="InterPro" id="IPR010285">
    <property type="entry name" value="DNA_helicase_pif1-like_DEAD"/>
</dbReference>
<evidence type="ECO:0000313" key="5">
    <source>
        <dbReference type="Proteomes" id="UP000596660"/>
    </source>
</evidence>
<dbReference type="PANTHER" id="PTHR10492">
    <property type="match status" value="1"/>
</dbReference>
<feature type="domain" description="DNA helicase Pif1-like DEAD-box helicase" evidence="2">
    <location>
        <begin position="269"/>
        <end position="353"/>
    </location>
</feature>
<dbReference type="AlphaFoldDB" id="A0A803NA61"/>
<reference evidence="4" key="1">
    <citation type="journal article" date="2017" name="Nature">
        <title>The genome of Chenopodium quinoa.</title>
        <authorList>
            <person name="Jarvis D.E."/>
            <person name="Ho Y.S."/>
            <person name="Lightfoot D.J."/>
            <person name="Schmoeckel S.M."/>
            <person name="Li B."/>
            <person name="Borm T.J.A."/>
            <person name="Ohyanagi H."/>
            <person name="Mineta K."/>
            <person name="Michell C.T."/>
            <person name="Saber N."/>
            <person name="Kharbatia N.M."/>
            <person name="Rupper R.R."/>
            <person name="Sharp A.R."/>
            <person name="Dally N."/>
            <person name="Boughton B.A."/>
            <person name="Woo Y.H."/>
            <person name="Gao G."/>
            <person name="Schijlen E.G.W.M."/>
            <person name="Guo X."/>
            <person name="Momin A.A."/>
            <person name="Negrao S."/>
            <person name="Al-Babili S."/>
            <person name="Gehring C."/>
            <person name="Roessner U."/>
            <person name="Jung C."/>
            <person name="Murphy K."/>
            <person name="Arold S.T."/>
            <person name="Gojobori T."/>
            <person name="van der Linden C.G."/>
            <person name="van Loo E.N."/>
            <person name="Jellen E.N."/>
            <person name="Maughan P.J."/>
            <person name="Tester M."/>
        </authorList>
    </citation>
    <scope>NUCLEOTIDE SEQUENCE [LARGE SCALE GENOMIC DNA]</scope>
    <source>
        <strain evidence="4">cv. PI 614886</strain>
    </source>
</reference>
<dbReference type="GO" id="GO:0016787">
    <property type="term" value="F:hydrolase activity"/>
    <property type="evidence" value="ECO:0007669"/>
    <property type="project" value="UniProtKB-KW"/>
</dbReference>
<sequence length="807" mass="91941">MELLQFHLPGEQFVVFNDNDDLHTILEQPRLQQTMLTMWFQANKDFPELNQYTYQNFPTGFRWDRSLKRWTQRQIDRPCIGRLPFTHSNSRERYYLRMLLTKVSGAKSFEDIRTVDGVIHPSFRSVCHASGLRNDDNEWHATLSEASNWASSSQLRNMFYAILMFSKVSDPKRLWKQHWGELTDDLDRMMQRQTRNPNLRLTPEEMQNQGLQEIEHILNKLGRSLTYFPNMPQPSSEIAHNALNRLIRDELDYDSRDEANRFDTLVRGLNTDQYRVCVVILDAHSQDVGGLFFVYSSGETGKTYLWNTLIAKFRSKRKIVLSVASSGIVALLLLGGKTTHSTFKIPFDPDQHSAPMTHRLAFEAVDRHFKDIYNHNRVFGATLHRASFWRECQVMCLRINMRLCRSEVPSDTLEQIREFANWITKVGEGDIAGVPITEEGEPNWIEMPHDFLITDDEHGLQNLINFDYPNLPSNYTDWEYLKDHGILAPTNNDVDELNSKILSMLPGNVQRYYSSDTLGHTGDGGFLDNMEPMELLNSLNLSRLPYHCLELKVGAPVILMQNMNQSIGLCNGARLIIKKLGYRVVEVLVIIGLRAIESVDEGQVTLLNTDIDKYKEILKQGKVYSVAQIELMPPDRSYKYTNYQMRLKFGNKTMITEILDDCDDIPRYNFRFIEFCHIPQYLHMPDSPLIGACLSTVGRTRLFIDPDIDETDDLHGCDFRVQTSAIEGLEFSANLSKKSIEKEAPADVGSSGAAADVGSSGAAADIGSTGAAANVGSSKAVVAEEKLTEKKQKRIKLVATKGQGKKV</sequence>
<dbReference type="SUPFAM" id="SSF52540">
    <property type="entry name" value="P-loop containing nucleoside triphosphate hydrolases"/>
    <property type="match status" value="1"/>
</dbReference>
<keyword evidence="1" id="KW-0547">Nucleotide-binding</keyword>
<reference evidence="4" key="2">
    <citation type="submission" date="2021-03" db="UniProtKB">
        <authorList>
            <consortium name="EnsemblPlants"/>
        </authorList>
    </citation>
    <scope>IDENTIFICATION</scope>
</reference>
<keyword evidence="1" id="KW-0067">ATP-binding</keyword>
<keyword evidence="5" id="KW-1185">Reference proteome</keyword>
<keyword evidence="1" id="KW-0347">Helicase</keyword>
<feature type="domain" description="DNA helicase Pif1-like DEAD-box helicase" evidence="2">
    <location>
        <begin position="377"/>
        <end position="432"/>
    </location>
</feature>
<comment type="cofactor">
    <cofactor evidence="1">
        <name>Mg(2+)</name>
        <dbReference type="ChEBI" id="CHEBI:18420"/>
    </cofactor>
</comment>
<evidence type="ECO:0000313" key="4">
    <source>
        <dbReference type="EnsemblPlants" id="AUR62042860-RA:cds"/>
    </source>
</evidence>
<proteinExistence type="inferred from homology"/>
<dbReference type="GO" id="GO:0006281">
    <property type="term" value="P:DNA repair"/>
    <property type="evidence" value="ECO:0007669"/>
    <property type="project" value="UniProtKB-KW"/>
</dbReference>
<keyword evidence="1" id="KW-0233">DNA recombination</keyword>
<organism evidence="4 5">
    <name type="scientific">Chenopodium quinoa</name>
    <name type="common">Quinoa</name>
    <dbReference type="NCBI Taxonomy" id="63459"/>
    <lineage>
        <taxon>Eukaryota</taxon>
        <taxon>Viridiplantae</taxon>
        <taxon>Streptophyta</taxon>
        <taxon>Embryophyta</taxon>
        <taxon>Tracheophyta</taxon>
        <taxon>Spermatophyta</taxon>
        <taxon>Magnoliopsida</taxon>
        <taxon>eudicotyledons</taxon>
        <taxon>Gunneridae</taxon>
        <taxon>Pentapetalae</taxon>
        <taxon>Caryophyllales</taxon>
        <taxon>Chenopodiaceae</taxon>
        <taxon>Chenopodioideae</taxon>
        <taxon>Atripliceae</taxon>
        <taxon>Chenopodium</taxon>
    </lineage>
</organism>
<dbReference type="InterPro" id="IPR049163">
    <property type="entry name" value="Pif1-like_2B_dom"/>
</dbReference>
<evidence type="ECO:0000259" key="2">
    <source>
        <dbReference type="Pfam" id="PF05970"/>
    </source>
</evidence>
<dbReference type="Gene3D" id="3.40.50.300">
    <property type="entry name" value="P-loop containing nucleotide triphosphate hydrolases"/>
    <property type="match status" value="1"/>
</dbReference>
<dbReference type="PANTHER" id="PTHR10492:SF90">
    <property type="entry name" value="ATP-DEPENDENT DNA HELICASE"/>
    <property type="match status" value="1"/>
</dbReference>
<dbReference type="Proteomes" id="UP000596660">
    <property type="component" value="Unplaced"/>
</dbReference>
<feature type="domain" description="DNA helicase Pif1-like 2B" evidence="3">
    <location>
        <begin position="534"/>
        <end position="580"/>
    </location>
</feature>
<dbReference type="EnsemblPlants" id="AUR62042860-RA">
    <property type="protein sequence ID" value="AUR62042860-RA:cds"/>
    <property type="gene ID" value="AUR62042860"/>
</dbReference>
<name>A0A803NA61_CHEQI</name>
<dbReference type="GO" id="GO:0006310">
    <property type="term" value="P:DNA recombination"/>
    <property type="evidence" value="ECO:0007669"/>
    <property type="project" value="UniProtKB-KW"/>
</dbReference>
<keyword evidence="1" id="KW-0378">Hydrolase</keyword>
<dbReference type="Pfam" id="PF05970">
    <property type="entry name" value="PIF1"/>
    <property type="match status" value="2"/>
</dbReference>
<evidence type="ECO:0000259" key="3">
    <source>
        <dbReference type="Pfam" id="PF21530"/>
    </source>
</evidence>
<dbReference type="Gene3D" id="2.40.50.140">
    <property type="entry name" value="Nucleic acid-binding proteins"/>
    <property type="match status" value="1"/>
</dbReference>